<organism evidence="3 4">
    <name type="scientific">Methylomicrobium album BG8</name>
    <dbReference type="NCBI Taxonomy" id="686340"/>
    <lineage>
        <taxon>Bacteria</taxon>
        <taxon>Pseudomonadati</taxon>
        <taxon>Pseudomonadota</taxon>
        <taxon>Gammaproteobacteria</taxon>
        <taxon>Methylococcales</taxon>
        <taxon>Methylococcaceae</taxon>
        <taxon>Methylomicrobium</taxon>
    </lineage>
</organism>
<dbReference type="AlphaFoldDB" id="H8GQ99"/>
<evidence type="ECO:0000313" key="4">
    <source>
        <dbReference type="Proteomes" id="UP000005090"/>
    </source>
</evidence>
<feature type="domain" description="Insertion element IS402-like" evidence="2">
    <location>
        <begin position="11"/>
        <end position="84"/>
    </location>
</feature>
<evidence type="ECO:0000313" key="3">
    <source>
        <dbReference type="EMBL" id="EIC28558.1"/>
    </source>
</evidence>
<gene>
    <name evidence="3" type="ORF">Metal_0724</name>
</gene>
<dbReference type="HOGENOM" id="CLU_055261_2_1_6"/>
<dbReference type="InterPro" id="IPR012337">
    <property type="entry name" value="RNaseH-like_sf"/>
</dbReference>
<reference evidence="3 4" key="1">
    <citation type="journal article" date="2013" name="Genome Announc.">
        <title>Genome Sequence of the Obligate Gammaproteobacterial Methanotroph Methylomicrobium album Strain BG8.</title>
        <authorList>
            <person name="Kits K.D."/>
            <person name="Kalyuzhnaya M.G."/>
            <person name="Klotz M.G."/>
            <person name="Jetten M.S."/>
            <person name="Op den Camp H.J."/>
            <person name="Vuilleumier S."/>
            <person name="Bringel F."/>
            <person name="Dispirito A.A."/>
            <person name="Murrell J.C."/>
            <person name="Bruce D."/>
            <person name="Cheng J.F."/>
            <person name="Copeland A."/>
            <person name="Goodwin L."/>
            <person name="Hauser L."/>
            <person name="Lajus A."/>
            <person name="Land M.L."/>
            <person name="Lapidus A."/>
            <person name="Lucas S."/>
            <person name="Medigue C."/>
            <person name="Pitluck S."/>
            <person name="Woyke T."/>
            <person name="Zeytun A."/>
            <person name="Stein L.Y."/>
        </authorList>
    </citation>
    <scope>NUCLEOTIDE SEQUENCE [LARGE SCALE GENOMIC DNA]</scope>
    <source>
        <strain evidence="3 4">BG8</strain>
    </source>
</reference>
<dbReference type="NCBIfam" id="NF033580">
    <property type="entry name" value="transpos_IS5_3"/>
    <property type="match status" value="1"/>
</dbReference>
<sequence>MSQPAHRRHDISDTVWSLLVEPHLPGRAGAWGGKARDNRLFINAVFWILRTGAPWRDLPPDYGDWKNTHRRFCRWRDHGVWEALLEQLVTEPDYEWLMIDASHIKVHPHATGAQGGNQGMAVTKGGLNSKIHLAVDAHGMPVRILITAGTTADCSQASALIEGVDAQYLLADKGYDSDAIVAQAEANQMTVVIPPRRNRKQPRDYDRDLYKLRHLVENAFLHLKRWRGIATRYAKNTASFLAAVQIRCIALWTAIL</sequence>
<accession>H8GQ99</accession>
<proteinExistence type="predicted"/>
<name>H8GQ99_METAL</name>
<feature type="domain" description="Transposase IS4-like" evidence="1">
    <location>
        <begin position="94"/>
        <end position="251"/>
    </location>
</feature>
<dbReference type="GO" id="GO:0003677">
    <property type="term" value="F:DNA binding"/>
    <property type="evidence" value="ECO:0007669"/>
    <property type="project" value="InterPro"/>
</dbReference>
<dbReference type="GO" id="GO:0006313">
    <property type="term" value="P:DNA transposition"/>
    <property type="evidence" value="ECO:0007669"/>
    <property type="project" value="InterPro"/>
</dbReference>
<dbReference type="InterPro" id="IPR025161">
    <property type="entry name" value="IS402-like_dom"/>
</dbReference>
<dbReference type="GO" id="GO:0004803">
    <property type="term" value="F:transposase activity"/>
    <property type="evidence" value="ECO:0007669"/>
    <property type="project" value="InterPro"/>
</dbReference>
<dbReference type="PANTHER" id="PTHR30007:SF0">
    <property type="entry name" value="TRANSPOSASE"/>
    <property type="match status" value="1"/>
</dbReference>
<dbReference type="EMBL" id="CM001475">
    <property type="protein sequence ID" value="EIC28558.1"/>
    <property type="molecule type" value="Genomic_DNA"/>
</dbReference>
<protein>
    <submittedName>
        <fullName evidence="3">Transposase</fullName>
    </submittedName>
</protein>
<evidence type="ECO:0000259" key="1">
    <source>
        <dbReference type="Pfam" id="PF01609"/>
    </source>
</evidence>
<dbReference type="Pfam" id="PF13340">
    <property type="entry name" value="DUF4096"/>
    <property type="match status" value="1"/>
</dbReference>
<dbReference type="Pfam" id="PF01609">
    <property type="entry name" value="DDE_Tnp_1"/>
    <property type="match status" value="1"/>
</dbReference>
<dbReference type="SUPFAM" id="SSF53098">
    <property type="entry name" value="Ribonuclease H-like"/>
    <property type="match status" value="1"/>
</dbReference>
<keyword evidence="4" id="KW-1185">Reference proteome</keyword>
<evidence type="ECO:0000259" key="2">
    <source>
        <dbReference type="Pfam" id="PF13340"/>
    </source>
</evidence>
<dbReference type="eggNOG" id="COG3293">
    <property type="taxonomic scope" value="Bacteria"/>
</dbReference>
<dbReference type="PANTHER" id="PTHR30007">
    <property type="entry name" value="PHP DOMAIN PROTEIN"/>
    <property type="match status" value="1"/>
</dbReference>
<dbReference type="eggNOG" id="COG3385">
    <property type="taxonomic scope" value="Bacteria"/>
</dbReference>
<dbReference type="Proteomes" id="UP000005090">
    <property type="component" value="Chromosome"/>
</dbReference>
<dbReference type="STRING" id="686340.Metal_0724"/>
<dbReference type="InterPro" id="IPR002559">
    <property type="entry name" value="Transposase_11"/>
</dbReference>